<evidence type="ECO:0000313" key="1">
    <source>
        <dbReference type="EMBL" id="KAK5826675.1"/>
    </source>
</evidence>
<accession>A0ABR0PQZ7</accession>
<organism evidence="1 2">
    <name type="scientific">Gossypium arboreum</name>
    <name type="common">Tree cotton</name>
    <name type="synonym">Gossypium nanking</name>
    <dbReference type="NCBI Taxonomy" id="29729"/>
    <lineage>
        <taxon>Eukaryota</taxon>
        <taxon>Viridiplantae</taxon>
        <taxon>Streptophyta</taxon>
        <taxon>Embryophyta</taxon>
        <taxon>Tracheophyta</taxon>
        <taxon>Spermatophyta</taxon>
        <taxon>Magnoliopsida</taxon>
        <taxon>eudicotyledons</taxon>
        <taxon>Gunneridae</taxon>
        <taxon>Pentapetalae</taxon>
        <taxon>rosids</taxon>
        <taxon>malvids</taxon>
        <taxon>Malvales</taxon>
        <taxon>Malvaceae</taxon>
        <taxon>Malvoideae</taxon>
        <taxon>Gossypium</taxon>
    </lineage>
</organism>
<evidence type="ECO:0008006" key="3">
    <source>
        <dbReference type="Google" id="ProtNLM"/>
    </source>
</evidence>
<dbReference type="PANTHER" id="PTHR35317:SF27">
    <property type="entry name" value="RETROVIRUS-RELATED POL POLYPROTEIN FROM TRANSPOSON TNT 1-94"/>
    <property type="match status" value="1"/>
</dbReference>
<comment type="caution">
    <text evidence="1">The sequence shown here is derived from an EMBL/GenBank/DDBJ whole genome shotgun (WGS) entry which is preliminary data.</text>
</comment>
<dbReference type="Pfam" id="PF14223">
    <property type="entry name" value="Retrotran_gag_2"/>
    <property type="match status" value="1"/>
</dbReference>
<gene>
    <name evidence="1" type="ORF">PVK06_021601</name>
</gene>
<sequence>MIENGESIAYFLSRTRTIVGQLCFYGEQILDELIVAKVLRSLMTKFDHVVAVIEESKDLSVLSIDELMGSFQSHEARINRSAEKSEEQAFQVKETFTNQGDNDCSINNDRGRGGFRGGCDCSYGKGRGMNDGQSGCLNHMTGIKSLFKVFDESQKIKV</sequence>
<keyword evidence="2" id="KW-1185">Reference proteome</keyword>
<name>A0ABR0PQZ7_GOSAR</name>
<evidence type="ECO:0000313" key="2">
    <source>
        <dbReference type="Proteomes" id="UP001358586"/>
    </source>
</evidence>
<dbReference type="PANTHER" id="PTHR35317">
    <property type="entry name" value="OS04G0629600 PROTEIN"/>
    <property type="match status" value="1"/>
</dbReference>
<protein>
    <recommendedName>
        <fullName evidence="3">Retrovirus-related Pol polyprotein from transposon TNT 1-94</fullName>
    </recommendedName>
</protein>
<dbReference type="EMBL" id="JARKNE010000006">
    <property type="protein sequence ID" value="KAK5826675.1"/>
    <property type="molecule type" value="Genomic_DNA"/>
</dbReference>
<proteinExistence type="predicted"/>
<dbReference type="Proteomes" id="UP001358586">
    <property type="component" value="Chromosome 6"/>
</dbReference>
<reference evidence="1 2" key="1">
    <citation type="submission" date="2023-03" db="EMBL/GenBank/DDBJ databases">
        <title>WGS of Gossypium arboreum.</title>
        <authorList>
            <person name="Yu D."/>
        </authorList>
    </citation>
    <scope>NUCLEOTIDE SEQUENCE [LARGE SCALE GENOMIC DNA]</scope>
    <source>
        <tissue evidence="1">Leaf</tissue>
    </source>
</reference>